<dbReference type="EMBL" id="HG916852">
    <property type="protein sequence ID" value="CDM58000.1"/>
    <property type="molecule type" value="Genomic_DNA"/>
</dbReference>
<dbReference type="AlphaFoldDB" id="W6RCI2"/>
<reference evidence="1" key="1">
    <citation type="submission" date="2013-11" db="EMBL/GenBank/DDBJ databases">
        <title>Draft genome sequence of the broad-host-range Rhizobium sp. LPU83 strain, a member of the low-genetic diversity Oregon-like Rhizobium sp. group.</title>
        <authorList>
            <person name="Wibberg D."/>
            <person name="Puehler A."/>
            <person name="Schlueter A."/>
        </authorList>
    </citation>
    <scope>NUCLEOTIDE SEQUENCE [LARGE SCALE GENOMIC DNA]</scope>
    <source>
        <strain evidence="1">LPU83</strain>
    </source>
</reference>
<gene>
    <name evidence="1" type="ORF">LPU83_2343</name>
</gene>
<dbReference type="Proteomes" id="UP000019443">
    <property type="component" value="Chromosome"/>
</dbReference>
<evidence type="ECO:0000313" key="2">
    <source>
        <dbReference type="Proteomes" id="UP000019443"/>
    </source>
</evidence>
<sequence length="135" mass="14759">MAQPTGATDGSCADDAPAGGDSDSVCRSGFWAACAIWIGFEASTAARHRHDILAHLPPIDLKETMTYATRLNPFRLYNTRKVGPYFKREFERVGAASPQIRIAYSNAGNPPRGVLIERRGQNLTLVLESVATRRP</sequence>
<accession>W6RCI2</accession>
<dbReference type="PATRIC" id="fig|348824.6.peg.2528"/>
<proteinExistence type="predicted"/>
<organism evidence="1 2">
    <name type="scientific">Rhizobium favelukesii</name>
    <dbReference type="NCBI Taxonomy" id="348824"/>
    <lineage>
        <taxon>Bacteria</taxon>
        <taxon>Pseudomonadati</taxon>
        <taxon>Pseudomonadota</taxon>
        <taxon>Alphaproteobacteria</taxon>
        <taxon>Hyphomicrobiales</taxon>
        <taxon>Rhizobiaceae</taxon>
        <taxon>Rhizobium/Agrobacterium group</taxon>
        <taxon>Rhizobium</taxon>
    </lineage>
</organism>
<dbReference type="HOGENOM" id="CLU_1884110_0_0_5"/>
<keyword evidence="2" id="KW-1185">Reference proteome</keyword>
<name>W6RCI2_9HYPH</name>
<dbReference type="KEGG" id="rhl:LPU83_2343"/>
<evidence type="ECO:0000313" key="1">
    <source>
        <dbReference type="EMBL" id="CDM58000.1"/>
    </source>
</evidence>
<protein>
    <submittedName>
        <fullName evidence="1">Uncharacterized protein</fullName>
    </submittedName>
</protein>